<organism evidence="4 5">
    <name type="scientific">Batrachochytrium dendrobatidis (strain JEL423)</name>
    <dbReference type="NCBI Taxonomy" id="403673"/>
    <lineage>
        <taxon>Eukaryota</taxon>
        <taxon>Fungi</taxon>
        <taxon>Fungi incertae sedis</taxon>
        <taxon>Chytridiomycota</taxon>
        <taxon>Chytridiomycota incertae sedis</taxon>
        <taxon>Chytridiomycetes</taxon>
        <taxon>Rhizophydiales</taxon>
        <taxon>Rhizophydiales incertae sedis</taxon>
        <taxon>Batrachochytrium</taxon>
    </lineage>
</organism>
<protein>
    <recommendedName>
        <fullName evidence="3">t-SNARE coiled-coil homology domain-containing protein</fullName>
    </recommendedName>
</protein>
<dbReference type="Proteomes" id="UP000077115">
    <property type="component" value="Unassembled WGS sequence"/>
</dbReference>
<reference evidence="4 5" key="2">
    <citation type="submission" date="2016-05" db="EMBL/GenBank/DDBJ databases">
        <title>Lineage-specific infection strategies underlie the spectrum of fungal disease in amphibians.</title>
        <authorList>
            <person name="Cuomo C.A."/>
            <person name="Farrer R.A."/>
            <person name="James T."/>
            <person name="Longcore J."/>
            <person name="Birren B."/>
        </authorList>
    </citation>
    <scope>NUCLEOTIDE SEQUENCE [LARGE SCALE GENOMIC DNA]</scope>
    <source>
        <strain evidence="4 5">JEL423</strain>
    </source>
</reference>
<dbReference type="PANTHER" id="PTHR19305:SF9">
    <property type="entry name" value="SYNAPTOSOMAL-ASSOCIATED PROTEIN 29"/>
    <property type="match status" value="1"/>
</dbReference>
<sequence>MSYTSRGSSRGSSRQESPHRSAQSSSRSNHPQNAHSRDAGGGTRWTAAAAAAERSHNDPNGTSSRWRQDQEDWDSSEWLQEKTKEVQGESLSSTRRALQRLNETQTTAEKNMGMMNQQSEQLHKIELRIDVAENQAKVNDAKVDHLKAVNRFFLIPSFGKGKAKRREKKLKDAIDEGKTTTKSSKEREAQWEEHNNRKAEFQSKYDARPNGPAGAASGNNSRYERIYTTPQGVDRDDVEVELDSNLNDISSGLSRLKMMGMAMNSELDSQSQQMNRIHDRTDASRDYMGRLNNKMDHFAPRNRK</sequence>
<dbReference type="GO" id="GO:0005484">
    <property type="term" value="F:SNAP receptor activity"/>
    <property type="evidence" value="ECO:0007669"/>
    <property type="project" value="TreeGrafter"/>
</dbReference>
<name>A0A177WJH2_BATDL</name>
<dbReference type="GO" id="GO:0005886">
    <property type="term" value="C:plasma membrane"/>
    <property type="evidence" value="ECO:0007669"/>
    <property type="project" value="TreeGrafter"/>
</dbReference>
<dbReference type="SUPFAM" id="SSF58038">
    <property type="entry name" value="SNARE fusion complex"/>
    <property type="match status" value="2"/>
</dbReference>
<dbReference type="Gene3D" id="1.20.5.110">
    <property type="match status" value="2"/>
</dbReference>
<dbReference type="GO" id="GO:0006887">
    <property type="term" value="P:exocytosis"/>
    <property type="evidence" value="ECO:0007669"/>
    <property type="project" value="TreeGrafter"/>
</dbReference>
<feature type="compositionally biased region" description="Low complexity" evidence="2">
    <location>
        <begin position="1"/>
        <end position="32"/>
    </location>
</feature>
<dbReference type="PROSITE" id="PS50192">
    <property type="entry name" value="T_SNARE"/>
    <property type="match status" value="1"/>
</dbReference>
<dbReference type="EMBL" id="DS022303">
    <property type="protein sequence ID" value="OAJ39936.1"/>
    <property type="molecule type" value="Genomic_DNA"/>
</dbReference>
<dbReference type="eggNOG" id="KOG3065">
    <property type="taxonomic scope" value="Eukaryota"/>
</dbReference>
<dbReference type="SMART" id="SM00397">
    <property type="entry name" value="t_SNARE"/>
    <property type="match status" value="1"/>
</dbReference>
<evidence type="ECO:0000259" key="3">
    <source>
        <dbReference type="PROSITE" id="PS50192"/>
    </source>
</evidence>
<evidence type="ECO:0000313" key="5">
    <source>
        <dbReference type="Proteomes" id="UP000077115"/>
    </source>
</evidence>
<dbReference type="STRING" id="403673.A0A177WJH2"/>
<dbReference type="OrthoDB" id="18679at2759"/>
<dbReference type="AlphaFoldDB" id="A0A177WJH2"/>
<evidence type="ECO:0000256" key="2">
    <source>
        <dbReference type="SAM" id="MobiDB-lite"/>
    </source>
</evidence>
<feature type="compositionally biased region" description="Basic and acidic residues" evidence="2">
    <location>
        <begin position="169"/>
        <end position="207"/>
    </location>
</feature>
<dbReference type="PANTHER" id="PTHR19305">
    <property type="entry name" value="SYNAPTOSOMAL ASSOCIATED PROTEIN"/>
    <property type="match status" value="1"/>
</dbReference>
<evidence type="ECO:0000256" key="1">
    <source>
        <dbReference type="ARBA" id="ARBA00009480"/>
    </source>
</evidence>
<reference evidence="4 5" key="1">
    <citation type="submission" date="2006-10" db="EMBL/GenBank/DDBJ databases">
        <title>The Genome Sequence of Batrachochytrium dendrobatidis JEL423.</title>
        <authorList>
            <consortium name="The Broad Institute Genome Sequencing Platform"/>
            <person name="Birren B."/>
            <person name="Lander E."/>
            <person name="Galagan J."/>
            <person name="Cuomo C."/>
            <person name="Devon K."/>
            <person name="Jaffe D."/>
            <person name="Butler J."/>
            <person name="Alvarez P."/>
            <person name="Gnerre S."/>
            <person name="Grabherr M."/>
            <person name="Kleber M."/>
            <person name="Mauceli E."/>
            <person name="Brockman W."/>
            <person name="Young S."/>
            <person name="LaButti K."/>
            <person name="Sykes S."/>
            <person name="DeCaprio D."/>
            <person name="Crawford M."/>
            <person name="Koehrsen M."/>
            <person name="Engels R."/>
            <person name="Montgomery P."/>
            <person name="Pearson M."/>
            <person name="Howarth C."/>
            <person name="Larson L."/>
            <person name="White J."/>
            <person name="O'Leary S."/>
            <person name="Kodira C."/>
            <person name="Zeng Q."/>
            <person name="Yandava C."/>
            <person name="Alvarado L."/>
            <person name="Longcore J."/>
            <person name="James T."/>
        </authorList>
    </citation>
    <scope>NUCLEOTIDE SEQUENCE [LARGE SCALE GENOMIC DNA]</scope>
    <source>
        <strain evidence="4 5">JEL423</strain>
    </source>
</reference>
<feature type="region of interest" description="Disordered" evidence="2">
    <location>
        <begin position="164"/>
        <end position="224"/>
    </location>
</feature>
<dbReference type="VEuPathDB" id="FungiDB:BDEG_23730"/>
<accession>A0A177WJH2</accession>
<comment type="similarity">
    <text evidence="1">Belongs to the SNAP-25 family.</text>
</comment>
<feature type="region of interest" description="Disordered" evidence="2">
    <location>
        <begin position="1"/>
        <end position="96"/>
    </location>
</feature>
<dbReference type="CDD" id="cd15886">
    <property type="entry name" value="SNARE_SEC9N"/>
    <property type="match status" value="1"/>
</dbReference>
<dbReference type="GO" id="GO:0031201">
    <property type="term" value="C:SNARE complex"/>
    <property type="evidence" value="ECO:0007669"/>
    <property type="project" value="TreeGrafter"/>
</dbReference>
<dbReference type="GO" id="GO:0019905">
    <property type="term" value="F:syntaxin binding"/>
    <property type="evidence" value="ECO:0007669"/>
    <property type="project" value="TreeGrafter"/>
</dbReference>
<proteinExistence type="inferred from homology"/>
<feature type="domain" description="T-SNARE coiled-coil homology" evidence="3">
    <location>
        <begin position="236"/>
        <end position="298"/>
    </location>
</feature>
<evidence type="ECO:0000313" key="4">
    <source>
        <dbReference type="EMBL" id="OAJ39936.1"/>
    </source>
</evidence>
<dbReference type="InterPro" id="IPR000727">
    <property type="entry name" value="T_SNARE_dom"/>
</dbReference>
<gene>
    <name evidence="4" type="ORF">BDEG_23730</name>
</gene>
<dbReference type="GO" id="GO:0006906">
    <property type="term" value="P:vesicle fusion"/>
    <property type="evidence" value="ECO:0007669"/>
    <property type="project" value="TreeGrafter"/>
</dbReference>